<dbReference type="AlphaFoldDB" id="A0A2P2PIY8"/>
<dbReference type="EMBL" id="GGEC01074145">
    <property type="protein sequence ID" value="MBX54629.1"/>
    <property type="molecule type" value="Transcribed_RNA"/>
</dbReference>
<name>A0A2P2PIY8_RHIMU</name>
<protein>
    <submittedName>
        <fullName evidence="1">Uncharacterized protein</fullName>
    </submittedName>
</protein>
<sequence>MVQAFIQFPFTLTIRYCQQEQRWLLMMFPSICMVTSNKRKMVVVITVEKVGLKKLYLQ</sequence>
<organism evidence="1">
    <name type="scientific">Rhizophora mucronata</name>
    <name type="common">Asiatic mangrove</name>
    <dbReference type="NCBI Taxonomy" id="61149"/>
    <lineage>
        <taxon>Eukaryota</taxon>
        <taxon>Viridiplantae</taxon>
        <taxon>Streptophyta</taxon>
        <taxon>Embryophyta</taxon>
        <taxon>Tracheophyta</taxon>
        <taxon>Spermatophyta</taxon>
        <taxon>Magnoliopsida</taxon>
        <taxon>eudicotyledons</taxon>
        <taxon>Gunneridae</taxon>
        <taxon>Pentapetalae</taxon>
        <taxon>rosids</taxon>
        <taxon>fabids</taxon>
        <taxon>Malpighiales</taxon>
        <taxon>Rhizophoraceae</taxon>
        <taxon>Rhizophora</taxon>
    </lineage>
</organism>
<evidence type="ECO:0000313" key="1">
    <source>
        <dbReference type="EMBL" id="MBX54629.1"/>
    </source>
</evidence>
<accession>A0A2P2PIY8</accession>
<proteinExistence type="predicted"/>
<reference evidence="1" key="1">
    <citation type="submission" date="2018-02" db="EMBL/GenBank/DDBJ databases">
        <title>Rhizophora mucronata_Transcriptome.</title>
        <authorList>
            <person name="Meera S.P."/>
            <person name="Sreeshan A."/>
            <person name="Augustine A."/>
        </authorList>
    </citation>
    <scope>NUCLEOTIDE SEQUENCE</scope>
    <source>
        <tissue evidence="1">Leaf</tissue>
    </source>
</reference>